<name>A0A9P7XW34_9FUNG</name>
<organism evidence="1 2">
    <name type="scientific">Linnemannia hyalina</name>
    <dbReference type="NCBI Taxonomy" id="64524"/>
    <lineage>
        <taxon>Eukaryota</taxon>
        <taxon>Fungi</taxon>
        <taxon>Fungi incertae sedis</taxon>
        <taxon>Mucoromycota</taxon>
        <taxon>Mortierellomycotina</taxon>
        <taxon>Mortierellomycetes</taxon>
        <taxon>Mortierellales</taxon>
        <taxon>Mortierellaceae</taxon>
        <taxon>Linnemannia</taxon>
    </lineage>
</organism>
<dbReference type="EMBL" id="JAHRHY010000007">
    <property type="protein sequence ID" value="KAG9067687.1"/>
    <property type="molecule type" value="Genomic_DNA"/>
</dbReference>
<reference evidence="1" key="1">
    <citation type="submission" date="2021-06" db="EMBL/GenBank/DDBJ databases">
        <title>Genome Sequence of Mortierella hyaline Strain SCG-10, a Cold-Adapted, Nitrate-Reducing Fungus Isolated from Soil in Minnesota, USA.</title>
        <authorList>
            <person name="Aldossari N."/>
        </authorList>
    </citation>
    <scope>NUCLEOTIDE SEQUENCE</scope>
    <source>
        <strain evidence="1">SCG-10</strain>
    </source>
</reference>
<accession>A0A9P7XW34</accession>
<evidence type="ECO:0000313" key="1">
    <source>
        <dbReference type="EMBL" id="KAG9067687.1"/>
    </source>
</evidence>
<sequence>MTLDQLIRQTQHLLLLPPIRLLSTVTVPDDRMRPDVIQAIKLDTCYRTAANVYNIGISSARFVNSELFLKRFSSTFNSSPIRNGYDNIWPFQRPYGSDPYNINNFPTVNDNVRSVKIANYETSNTSGHAGNSGEPSELVGCILANN</sequence>
<keyword evidence="2" id="KW-1185">Reference proteome</keyword>
<dbReference type="AlphaFoldDB" id="A0A9P7XW34"/>
<dbReference type="OrthoDB" id="2347889at2759"/>
<proteinExistence type="predicted"/>
<comment type="caution">
    <text evidence="1">The sequence shown here is derived from an EMBL/GenBank/DDBJ whole genome shotgun (WGS) entry which is preliminary data.</text>
</comment>
<gene>
    <name evidence="1" type="ORF">KI688_011274</name>
</gene>
<protein>
    <submittedName>
        <fullName evidence="1">Uncharacterized protein</fullName>
    </submittedName>
</protein>
<dbReference type="Proteomes" id="UP000707451">
    <property type="component" value="Unassembled WGS sequence"/>
</dbReference>
<evidence type="ECO:0000313" key="2">
    <source>
        <dbReference type="Proteomes" id="UP000707451"/>
    </source>
</evidence>